<dbReference type="Pfam" id="PF03600">
    <property type="entry name" value="CitMHS"/>
    <property type="match status" value="1"/>
</dbReference>
<evidence type="ECO:0000256" key="4">
    <source>
        <dbReference type="ARBA" id="ARBA00022989"/>
    </source>
</evidence>
<keyword evidence="3 6" id="KW-0812">Transmembrane</keyword>
<reference evidence="8" key="2">
    <citation type="submission" date="2020-05" db="UniProtKB">
        <authorList>
            <consortium name="EnsemblMetazoa"/>
        </authorList>
    </citation>
    <scope>IDENTIFICATION</scope>
    <source>
        <strain evidence="8">IAEA</strain>
    </source>
</reference>
<dbReference type="PANTHER" id="PTHR43568">
    <property type="entry name" value="P PROTEIN"/>
    <property type="match status" value="1"/>
</dbReference>
<evidence type="ECO:0000256" key="3">
    <source>
        <dbReference type="ARBA" id="ARBA00022692"/>
    </source>
</evidence>
<feature type="transmembrane region" description="Helical" evidence="6">
    <location>
        <begin position="458"/>
        <end position="481"/>
    </location>
</feature>
<keyword evidence="4 6" id="KW-1133">Transmembrane helix</keyword>
<keyword evidence="9" id="KW-1185">Reference proteome</keyword>
<dbReference type="CDD" id="cd01116">
    <property type="entry name" value="P_permease"/>
    <property type="match status" value="1"/>
</dbReference>
<dbReference type="PANTHER" id="PTHR43568:SF1">
    <property type="entry name" value="P PROTEIN"/>
    <property type="match status" value="1"/>
</dbReference>
<feature type="domain" description="Citrate transporter-like" evidence="7">
    <location>
        <begin position="305"/>
        <end position="722"/>
    </location>
</feature>
<feature type="transmembrane region" description="Helical" evidence="6">
    <location>
        <begin position="669"/>
        <end position="686"/>
    </location>
</feature>
<dbReference type="AlphaFoldDB" id="A0A1A9ZFU6"/>
<dbReference type="Proteomes" id="UP000092445">
    <property type="component" value="Unassembled WGS sequence"/>
</dbReference>
<comment type="subcellular location">
    <subcellularLocation>
        <location evidence="1">Membrane</location>
        <topology evidence="1">Multi-pass membrane protein</topology>
    </subcellularLocation>
</comment>
<dbReference type="STRING" id="7398.A0A1A9ZFU6"/>
<accession>A0A1A9ZFU6</accession>
<protein>
    <recommendedName>
        <fullName evidence="7">Citrate transporter-like domain-containing protein</fullName>
    </recommendedName>
</protein>
<feature type="transmembrane region" description="Helical" evidence="6">
    <location>
        <begin position="624"/>
        <end position="639"/>
    </location>
</feature>
<evidence type="ECO:0000256" key="6">
    <source>
        <dbReference type="SAM" id="Phobius"/>
    </source>
</evidence>
<evidence type="ECO:0000313" key="9">
    <source>
        <dbReference type="Proteomes" id="UP000092445"/>
    </source>
</evidence>
<feature type="transmembrane region" description="Helical" evidence="6">
    <location>
        <begin position="645"/>
        <end position="662"/>
    </location>
</feature>
<dbReference type="GO" id="GO:0016020">
    <property type="term" value="C:membrane"/>
    <property type="evidence" value="ECO:0007669"/>
    <property type="project" value="UniProtKB-SubCell"/>
</dbReference>
<dbReference type="InterPro" id="IPR051475">
    <property type="entry name" value="Diverse_Ion_Transporter"/>
</dbReference>
<dbReference type="VEuPathDB" id="VectorBase:GPAI013314"/>
<dbReference type="GO" id="GO:0055085">
    <property type="term" value="P:transmembrane transport"/>
    <property type="evidence" value="ECO:0007669"/>
    <property type="project" value="InterPro"/>
</dbReference>
<feature type="transmembrane region" description="Helical" evidence="6">
    <location>
        <begin position="15"/>
        <end position="37"/>
    </location>
</feature>
<evidence type="ECO:0000256" key="5">
    <source>
        <dbReference type="ARBA" id="ARBA00023136"/>
    </source>
</evidence>
<keyword evidence="5 6" id="KW-0472">Membrane</keyword>
<feature type="transmembrane region" description="Helical" evidence="6">
    <location>
        <begin position="595"/>
        <end position="612"/>
    </location>
</feature>
<feature type="transmembrane region" description="Helical" evidence="6">
    <location>
        <begin position="292"/>
        <end position="310"/>
    </location>
</feature>
<organism evidence="8 9">
    <name type="scientific">Glossina pallidipes</name>
    <name type="common">Tsetse fly</name>
    <dbReference type="NCBI Taxonomy" id="7398"/>
    <lineage>
        <taxon>Eukaryota</taxon>
        <taxon>Metazoa</taxon>
        <taxon>Ecdysozoa</taxon>
        <taxon>Arthropoda</taxon>
        <taxon>Hexapoda</taxon>
        <taxon>Insecta</taxon>
        <taxon>Pterygota</taxon>
        <taxon>Neoptera</taxon>
        <taxon>Endopterygota</taxon>
        <taxon>Diptera</taxon>
        <taxon>Brachycera</taxon>
        <taxon>Muscomorpha</taxon>
        <taxon>Hippoboscoidea</taxon>
        <taxon>Glossinidae</taxon>
        <taxon>Glossina</taxon>
    </lineage>
</organism>
<sequence length="747" mass="83197">MSTLFVGKICARLEYAGFSSTVVVVLQSLPVTFILLWSDYNSEQSPASLYNFLNGEQTLFANQKCKRNTKQGQGDVSKSTISLDDPEDELEELGGTLPPGSEHRSISRSVSFGDSVLRRQKKAAVIRHLLFIFALFVIWCVYSICLITNRENIQNSRMLTIALNEVQDYRLGVTRVRKIIGINLFGPFQPEQDLSKLPSKNDPHLRMQVMLKVTGKVTKISDPWGVVIRNPNKLEYVKATFQEKDVHLTQDLSTLLQSVDEDRGVFLNMQTNIDKHLAFKLWIDESPVDQKLGIASGGMVLIFLYIMIIWECVNRTFASMIASTLAIGVLAGMDSRPPMDEIIKWIDLETLMLLFGMMVLVAILSESGVFDYLAVFAYQIAKAVLSAFLDNVTMMLLVTPVTIRLCEVTNLNPVPVLMAMIVYSNIGAALTPVGDPPNIIIMTNHYIIHDGAANFGTFILHMFPGVIVGMLTTFGHLRLIYRTIKDFMNKESAEIEAIRHQILVWERAVQHVSPTTMDEEIVQNTLLRKVEALKLKLEEMQASNPTHVSTYEETLAQMKASYPIRNKVLLIKATVAFTFVLCLFFLHTVPNIKHLSLGWSALLAALLLLIIADDQDMDSVLSRVEWSTLLFFACLFIMMEALTKLGLIGAIGQCVVNIILYVHPEYRLLVAILIVLWVTGIASAFLDNIPVTTMMVRIVINLSQNEELGLPLTPLVWALAFGACFGGNGTLIGASANVVASGLYALN</sequence>
<evidence type="ECO:0000313" key="8">
    <source>
        <dbReference type="EnsemblMetazoa" id="GPAI013314-PA"/>
    </source>
</evidence>
<feature type="transmembrane region" description="Helical" evidence="6">
    <location>
        <begin position="345"/>
        <end position="364"/>
    </location>
</feature>
<evidence type="ECO:0000256" key="1">
    <source>
        <dbReference type="ARBA" id="ARBA00004141"/>
    </source>
</evidence>
<dbReference type="EnsemblMetazoa" id="GPAI013314-RA">
    <property type="protein sequence ID" value="GPAI013314-PA"/>
    <property type="gene ID" value="GPAI013314"/>
</dbReference>
<feature type="transmembrane region" description="Helical" evidence="6">
    <location>
        <begin position="125"/>
        <end position="148"/>
    </location>
</feature>
<name>A0A1A9ZFU6_GLOPL</name>
<proteinExistence type="predicted"/>
<evidence type="ECO:0000256" key="2">
    <source>
        <dbReference type="ARBA" id="ARBA00022448"/>
    </source>
</evidence>
<feature type="transmembrane region" description="Helical" evidence="6">
    <location>
        <begin position="316"/>
        <end position="333"/>
    </location>
</feature>
<dbReference type="InterPro" id="IPR004680">
    <property type="entry name" value="Cit_transptr-like_dom"/>
</dbReference>
<feature type="transmembrane region" description="Helical" evidence="6">
    <location>
        <begin position="568"/>
        <end position="589"/>
    </location>
</feature>
<feature type="transmembrane region" description="Helical" evidence="6">
    <location>
        <begin position="715"/>
        <end position="746"/>
    </location>
</feature>
<reference evidence="9" key="1">
    <citation type="submission" date="2014-03" db="EMBL/GenBank/DDBJ databases">
        <authorList>
            <person name="Aksoy S."/>
            <person name="Warren W."/>
            <person name="Wilson R.K."/>
        </authorList>
    </citation>
    <scope>NUCLEOTIDE SEQUENCE [LARGE SCALE GENOMIC DNA]</scope>
    <source>
        <strain evidence="9">IAEA</strain>
    </source>
</reference>
<evidence type="ECO:0000259" key="7">
    <source>
        <dbReference type="Pfam" id="PF03600"/>
    </source>
</evidence>
<keyword evidence="2" id="KW-0813">Transport</keyword>
<feature type="transmembrane region" description="Helical" evidence="6">
    <location>
        <begin position="376"/>
        <end position="398"/>
    </location>
</feature>